<dbReference type="SUPFAM" id="SSF52540">
    <property type="entry name" value="P-loop containing nucleoside triphosphate hydrolases"/>
    <property type="match status" value="2"/>
</dbReference>
<gene>
    <name evidence="5" type="ORF">JOF29_007305</name>
</gene>
<comment type="caution">
    <text evidence="5">The sequence shown here is derived from an EMBL/GenBank/DDBJ whole genome shotgun (WGS) entry which is preliminary data.</text>
</comment>
<dbReference type="EMBL" id="JAGINT010000002">
    <property type="protein sequence ID" value="MBP2356195.1"/>
    <property type="molecule type" value="Genomic_DNA"/>
</dbReference>
<dbReference type="Proteomes" id="UP000755585">
    <property type="component" value="Unassembled WGS sequence"/>
</dbReference>
<evidence type="ECO:0000256" key="2">
    <source>
        <dbReference type="SAM" id="MobiDB-lite"/>
    </source>
</evidence>
<feature type="region of interest" description="Disordered" evidence="2">
    <location>
        <begin position="134"/>
        <end position="175"/>
    </location>
</feature>
<name>A0ABS4UX22_9ACTN</name>
<dbReference type="GO" id="GO:0004386">
    <property type="term" value="F:helicase activity"/>
    <property type="evidence" value="ECO:0007669"/>
    <property type="project" value="UniProtKB-KW"/>
</dbReference>
<dbReference type="InterPro" id="IPR022138">
    <property type="entry name" value="DUF3670"/>
</dbReference>
<proteinExistence type="predicted"/>
<keyword evidence="5" id="KW-0347">Helicase</keyword>
<dbReference type="InterPro" id="IPR000330">
    <property type="entry name" value="SNF2_N"/>
</dbReference>
<reference evidence="5 6" key="1">
    <citation type="submission" date="2021-03" db="EMBL/GenBank/DDBJ databases">
        <title>Sequencing the genomes of 1000 actinobacteria strains.</title>
        <authorList>
            <person name="Klenk H.-P."/>
        </authorList>
    </citation>
    <scope>NUCLEOTIDE SEQUENCE [LARGE SCALE GENOMIC DNA]</scope>
    <source>
        <strain evidence="5 6">DSM 18824</strain>
    </source>
</reference>
<dbReference type="InterPro" id="IPR049730">
    <property type="entry name" value="SNF2/RAD54-like_C"/>
</dbReference>
<dbReference type="Gene3D" id="3.40.50.10810">
    <property type="entry name" value="Tandem AAA-ATPase domain"/>
    <property type="match status" value="1"/>
</dbReference>
<organism evidence="5 6">
    <name type="scientific">Kribbella aluminosa</name>
    <dbReference type="NCBI Taxonomy" id="416017"/>
    <lineage>
        <taxon>Bacteria</taxon>
        <taxon>Bacillati</taxon>
        <taxon>Actinomycetota</taxon>
        <taxon>Actinomycetes</taxon>
        <taxon>Propionibacteriales</taxon>
        <taxon>Kribbellaceae</taxon>
        <taxon>Kribbella</taxon>
    </lineage>
</organism>
<feature type="region of interest" description="Disordered" evidence="2">
    <location>
        <begin position="408"/>
        <end position="450"/>
    </location>
</feature>
<dbReference type="PROSITE" id="PS51194">
    <property type="entry name" value="HELICASE_CTER"/>
    <property type="match status" value="1"/>
</dbReference>
<dbReference type="SMART" id="SM00487">
    <property type="entry name" value="DEXDc"/>
    <property type="match status" value="1"/>
</dbReference>
<sequence length="1390" mass="153146">MVRTGTADVECVAEARRSIAAGGLPLLAVRVALLDGVTGSGAEELRAMSSAGLADDSVMASMLINSYRSARRLPKPDITTEACDDKPMFRSRVVLVDASGRVEGAWCTGHTRPDARQRAYVSLVHAMTERRLHMMSGRRTGTADSPTPEGASDQQPARKLWTRPSTTEAVPLPGDSDFASEFQRRFRNPHKHLMEATFLRGISGVLEMSQLVQLLFETAHPQWLPAKLAAIAGLTQAPIRLRQLLNAYSNGHGLPGVEFTETTRDGRRVGEGRLELSTGEVARVSAASAAANDVRHRCFVELIACVADFPDAMARTAQLRATGLTRLDGQTALQTLQRLEILDGRAALCDPDFTLNADETWSCQLHGELEGEPVGATGVDSTKTSAREQAARLLLLAGNKRICDRSEFRSVGATHQPTPAADEKRQVASEQVTRQTPQPQAPRGFTERQPTRGIGRLAALGLLSNGADLVFDPYFGEIGTLLCLEPTDTRQELPDKSTYRQFLWPGGELRTARCWPVNILVLLEDLASHEPRRWSASASIWSQATRHALQIIRDGRVLPHITDLGDGKKYIPTWRAMATADDSPYSEILGGIRLLPMATGAEDVVRPPLDLVTGYIDMVVDAFMPSMARYAVHGPAPFVAHIITHEPITPLQDWVDEVDEFAADLSQVPIVLRLGAPDMESQTVTARLFLTDDEGQEFEARESWQLEGLRRQNSERLHHRCRRTLRRAAALLPALQPLADTTLPDAVLLSLYDVATLRSDLSPDIQRHGLRIEWTDDWVEQIAVTVDVILPSAFREADHRLGLSDVFDRRWRFTLDGEELTDGELRRLASATLPCVRLRNRWMVLTPDLLDKVCEPIVPVDEDQGRSALDALGGFIWIDGIRYACTPTVGLAKLVKTLRDAMTAPPSTRSRSHPQLDLYQHQAVQWLEALGENGLSGLLADEAGTGKTPTAIAFHLSPRRRGHNRPTLVLVPNAANIDQWISELRQFAPQELVYRFGPVVRRAFTRRMVGRCVLVTTYATMRKNAQRFASLNWGLVIADEAQTIKNPKTKVWRCAANLPTDLRLALSGTPLENGPCDLHALLDWCNPRLMGRYATFRKYVVDPALAAADPSHEVLAVVRPFIMRRLKSDPALALGLPDLVTTRHLVDMTSEQRGMHQAMMFDTADEIRTAKVPAGRLVLKAITALRKIANAAAHFADDRPDEILADPAKAVVRTPKLAKLAELLQATATDECVVVYTSFLKAALLVAAFLEGTGHATALYHGKMSRQQRAATLQRVADGEVKVLLMTLQSGGIGLNITRPSQVIHFDVHPNPAVEDQGNSRVHRRGQTRPVHVHKLISVGSIEQRLDELQGQKRHIASLLVPNASGQWPGELTVQPFQLLNSMSGELLDA</sequence>
<evidence type="ECO:0000259" key="4">
    <source>
        <dbReference type="PROSITE" id="PS51194"/>
    </source>
</evidence>
<keyword evidence="6" id="KW-1185">Reference proteome</keyword>
<accession>A0ABS4UX22</accession>
<evidence type="ECO:0000313" key="6">
    <source>
        <dbReference type="Proteomes" id="UP000755585"/>
    </source>
</evidence>
<keyword evidence="5" id="KW-0547">Nucleotide-binding</keyword>
<evidence type="ECO:0000256" key="1">
    <source>
        <dbReference type="ARBA" id="ARBA00022801"/>
    </source>
</evidence>
<dbReference type="InterPro" id="IPR001650">
    <property type="entry name" value="Helicase_C-like"/>
</dbReference>
<dbReference type="CDD" id="cd18793">
    <property type="entry name" value="SF2_C_SNF"/>
    <property type="match status" value="1"/>
</dbReference>
<evidence type="ECO:0000259" key="3">
    <source>
        <dbReference type="PROSITE" id="PS51192"/>
    </source>
</evidence>
<keyword evidence="1" id="KW-0378">Hydrolase</keyword>
<feature type="domain" description="Helicase ATP-binding" evidence="3">
    <location>
        <begin position="928"/>
        <end position="1088"/>
    </location>
</feature>
<dbReference type="Pfam" id="PF00176">
    <property type="entry name" value="SNF2-rel_dom"/>
    <property type="match status" value="1"/>
</dbReference>
<protein>
    <submittedName>
        <fullName evidence="5">Superfamily II DNA or RNA helicase</fullName>
    </submittedName>
</protein>
<keyword evidence="5" id="KW-0067">ATP-binding</keyword>
<dbReference type="InterPro" id="IPR014001">
    <property type="entry name" value="Helicase_ATP-bd"/>
</dbReference>
<dbReference type="Pfam" id="PF00271">
    <property type="entry name" value="Helicase_C"/>
    <property type="match status" value="1"/>
</dbReference>
<evidence type="ECO:0000313" key="5">
    <source>
        <dbReference type="EMBL" id="MBP2356195.1"/>
    </source>
</evidence>
<dbReference type="PROSITE" id="PS51192">
    <property type="entry name" value="HELICASE_ATP_BIND_1"/>
    <property type="match status" value="1"/>
</dbReference>
<feature type="compositionally biased region" description="Polar residues" evidence="2">
    <location>
        <begin position="428"/>
        <end position="438"/>
    </location>
</feature>
<dbReference type="InterPro" id="IPR038718">
    <property type="entry name" value="SNF2-like_sf"/>
</dbReference>
<dbReference type="PANTHER" id="PTHR10799">
    <property type="entry name" value="SNF2/RAD54 HELICASE FAMILY"/>
    <property type="match status" value="1"/>
</dbReference>
<dbReference type="SMART" id="SM00490">
    <property type="entry name" value="HELICc"/>
    <property type="match status" value="1"/>
</dbReference>
<feature type="domain" description="Helicase C-terminal" evidence="4">
    <location>
        <begin position="1219"/>
        <end position="1380"/>
    </location>
</feature>
<dbReference type="InterPro" id="IPR027417">
    <property type="entry name" value="P-loop_NTPase"/>
</dbReference>
<dbReference type="Gene3D" id="3.40.50.300">
    <property type="entry name" value="P-loop containing nucleotide triphosphate hydrolases"/>
    <property type="match status" value="1"/>
</dbReference>
<dbReference type="Pfam" id="PF12419">
    <property type="entry name" value="DUF3670"/>
    <property type="match status" value="1"/>
</dbReference>